<keyword evidence="1" id="KW-0472">Membrane</keyword>
<proteinExistence type="predicted"/>
<protein>
    <submittedName>
        <fullName evidence="2">Uncharacterized protein</fullName>
    </submittedName>
</protein>
<keyword evidence="3" id="KW-1185">Reference proteome</keyword>
<feature type="transmembrane region" description="Helical" evidence="1">
    <location>
        <begin position="32"/>
        <end position="52"/>
    </location>
</feature>
<dbReference type="Proteomes" id="UP000095085">
    <property type="component" value="Unassembled WGS sequence"/>
</dbReference>
<keyword evidence="1" id="KW-1133">Transmembrane helix</keyword>
<evidence type="ECO:0000313" key="3">
    <source>
        <dbReference type="Proteomes" id="UP000095085"/>
    </source>
</evidence>
<name>A0A1E4RLZ7_9ASCO</name>
<gene>
    <name evidence="2" type="ORF">HYPBUDRAFT_152763</name>
</gene>
<dbReference type="GeneID" id="30995728"/>
<dbReference type="EMBL" id="KV454540">
    <property type="protein sequence ID" value="ODV68135.1"/>
    <property type="molecule type" value="Genomic_DNA"/>
</dbReference>
<sequence>MAHTLKPDPAFQRFNRAKEVQGHYFRFTTRSALFNVLMMGIVPVGLTYWAYAENAKLNFHRKFRSTKIFDDDEYVPRDKDL</sequence>
<dbReference type="OrthoDB" id="15108at2759"/>
<reference evidence="3" key="1">
    <citation type="submission" date="2016-05" db="EMBL/GenBank/DDBJ databases">
        <title>Comparative genomics of biotechnologically important yeasts.</title>
        <authorList>
            <consortium name="DOE Joint Genome Institute"/>
            <person name="Riley R."/>
            <person name="Haridas S."/>
            <person name="Wolfe K.H."/>
            <person name="Lopes M.R."/>
            <person name="Hittinger C.T."/>
            <person name="Goker M."/>
            <person name="Salamov A."/>
            <person name="Wisecaver J."/>
            <person name="Long T.M."/>
            <person name="Aerts A.L."/>
            <person name="Barry K."/>
            <person name="Choi C."/>
            <person name="Clum A."/>
            <person name="Coughlan A.Y."/>
            <person name="Deshpande S."/>
            <person name="Douglass A.P."/>
            <person name="Hanson S.J."/>
            <person name="Klenk H.-P."/>
            <person name="Labutti K."/>
            <person name="Lapidus A."/>
            <person name="Lindquist E."/>
            <person name="Lipzen A."/>
            <person name="Meier-Kolthoff J.P."/>
            <person name="Ohm R.A."/>
            <person name="Otillar R.P."/>
            <person name="Pangilinan J."/>
            <person name="Peng Y."/>
            <person name="Rokas A."/>
            <person name="Rosa C.A."/>
            <person name="Scheuner C."/>
            <person name="Sibirny A.A."/>
            <person name="Slot J.C."/>
            <person name="Stielow J.B."/>
            <person name="Sun H."/>
            <person name="Kurtzman C.P."/>
            <person name="Blackwell M."/>
            <person name="Grigoriev I.V."/>
            <person name="Jeffries T.W."/>
        </authorList>
    </citation>
    <scope>NUCLEOTIDE SEQUENCE [LARGE SCALE GENOMIC DNA]</scope>
    <source>
        <strain evidence="3">NRRL Y-1933</strain>
    </source>
</reference>
<accession>A0A1E4RLZ7</accession>
<keyword evidence="1" id="KW-0812">Transmembrane</keyword>
<organism evidence="2 3">
    <name type="scientific">Hyphopichia burtonii NRRL Y-1933</name>
    <dbReference type="NCBI Taxonomy" id="984485"/>
    <lineage>
        <taxon>Eukaryota</taxon>
        <taxon>Fungi</taxon>
        <taxon>Dikarya</taxon>
        <taxon>Ascomycota</taxon>
        <taxon>Saccharomycotina</taxon>
        <taxon>Pichiomycetes</taxon>
        <taxon>Debaryomycetaceae</taxon>
        <taxon>Hyphopichia</taxon>
    </lineage>
</organism>
<dbReference type="AlphaFoldDB" id="A0A1E4RLZ7"/>
<evidence type="ECO:0000256" key="1">
    <source>
        <dbReference type="SAM" id="Phobius"/>
    </source>
</evidence>
<evidence type="ECO:0000313" key="2">
    <source>
        <dbReference type="EMBL" id="ODV68135.1"/>
    </source>
</evidence>
<dbReference type="RefSeq" id="XP_020077202.1">
    <property type="nucleotide sequence ID" value="XM_020221178.1"/>
</dbReference>